<dbReference type="PROSITE" id="PS50888">
    <property type="entry name" value="BHLH"/>
    <property type="match status" value="1"/>
</dbReference>
<evidence type="ECO:0000313" key="2">
    <source>
        <dbReference type="EMBL" id="RWS22797.1"/>
    </source>
</evidence>
<gene>
    <name evidence="2" type="ORF">B4U80_13490</name>
</gene>
<organism evidence="2 3">
    <name type="scientific">Leptotrombidium deliense</name>
    <dbReference type="NCBI Taxonomy" id="299467"/>
    <lineage>
        <taxon>Eukaryota</taxon>
        <taxon>Metazoa</taxon>
        <taxon>Ecdysozoa</taxon>
        <taxon>Arthropoda</taxon>
        <taxon>Chelicerata</taxon>
        <taxon>Arachnida</taxon>
        <taxon>Acari</taxon>
        <taxon>Acariformes</taxon>
        <taxon>Trombidiformes</taxon>
        <taxon>Prostigmata</taxon>
        <taxon>Anystina</taxon>
        <taxon>Parasitengona</taxon>
        <taxon>Trombiculoidea</taxon>
        <taxon>Trombiculidae</taxon>
        <taxon>Leptotrombidium</taxon>
    </lineage>
</organism>
<dbReference type="Gene3D" id="4.10.280.10">
    <property type="entry name" value="Helix-loop-helix DNA-binding domain"/>
    <property type="match status" value="1"/>
</dbReference>
<protein>
    <recommendedName>
        <fullName evidence="1">BHLH domain-containing protein</fullName>
    </recommendedName>
</protein>
<keyword evidence="3" id="KW-1185">Reference proteome</keyword>
<dbReference type="Pfam" id="PF00010">
    <property type="entry name" value="HLH"/>
    <property type="match status" value="1"/>
</dbReference>
<comment type="caution">
    <text evidence="2">The sequence shown here is derived from an EMBL/GenBank/DDBJ whole genome shotgun (WGS) entry which is preliminary data.</text>
</comment>
<dbReference type="SMART" id="SM00353">
    <property type="entry name" value="HLH"/>
    <property type="match status" value="1"/>
</dbReference>
<accession>A0A443S5J0</accession>
<dbReference type="Proteomes" id="UP000288716">
    <property type="component" value="Unassembled WGS sequence"/>
</dbReference>
<evidence type="ECO:0000313" key="3">
    <source>
        <dbReference type="Proteomes" id="UP000288716"/>
    </source>
</evidence>
<dbReference type="InterPro" id="IPR011598">
    <property type="entry name" value="bHLH_dom"/>
</dbReference>
<dbReference type="InterPro" id="IPR036638">
    <property type="entry name" value="HLH_DNA-bd_sf"/>
</dbReference>
<reference evidence="2 3" key="1">
    <citation type="journal article" date="2018" name="Gigascience">
        <title>Genomes of trombidid mites reveal novel predicted allergens and laterally-transferred genes associated with secondary metabolism.</title>
        <authorList>
            <person name="Dong X."/>
            <person name="Chaisiri K."/>
            <person name="Xia D."/>
            <person name="Armstrong S.D."/>
            <person name="Fang Y."/>
            <person name="Donnelly M.J."/>
            <person name="Kadowaki T."/>
            <person name="McGarry J.W."/>
            <person name="Darby A.C."/>
            <person name="Makepeace B.L."/>
        </authorList>
    </citation>
    <scope>NUCLEOTIDE SEQUENCE [LARGE SCALE GENOMIC DNA]</scope>
    <source>
        <strain evidence="2">UoL-UT</strain>
    </source>
</reference>
<feature type="domain" description="BHLH" evidence="1">
    <location>
        <begin position="255"/>
        <end position="308"/>
    </location>
</feature>
<dbReference type="GO" id="GO:0046983">
    <property type="term" value="F:protein dimerization activity"/>
    <property type="evidence" value="ECO:0007669"/>
    <property type="project" value="InterPro"/>
</dbReference>
<dbReference type="AlphaFoldDB" id="A0A443S5J0"/>
<dbReference type="SUPFAM" id="SSF47459">
    <property type="entry name" value="HLH, helix-loop-helix DNA-binding domain"/>
    <property type="match status" value="1"/>
</dbReference>
<dbReference type="EMBL" id="NCKV01007890">
    <property type="protein sequence ID" value="RWS22797.1"/>
    <property type="molecule type" value="Genomic_DNA"/>
</dbReference>
<name>A0A443S5J0_9ACAR</name>
<dbReference type="VEuPathDB" id="VectorBase:LDEU009243"/>
<sequence length="341" mass="39613">MIDDFSPLWFEREEIVEQSEYNEAVVSSVKSHTDENSDCNVSLSMDSLLQIAFKGEDSTFSFNSDTFRSDISLNDDIHTIEPSLPAIDLSTPPLFASKDEIIIRDSIENVLKEKSVSELTDDHQLFEPEDPVFNNISVKNLVDVVDLKGEQLTEIEVKLETIKEELEQSSQDLTPEKLEEYRRHLLSNDCEENFTKLVDALNEHRINKPDDDKKRKFSCLRRPVGNKRKRDVGLSVLKNMLTTKAVKPKKRNNHEKRVIQNYHERKRREELREAFNKLAENIPVFICLSKKPSRIKILEEAVAYVGRLKECEEHLIDSKQKLLQKQGEMCKQILKMRNDII</sequence>
<evidence type="ECO:0000259" key="1">
    <source>
        <dbReference type="PROSITE" id="PS50888"/>
    </source>
</evidence>
<proteinExistence type="predicted"/>
<dbReference type="OrthoDB" id="6516127at2759"/>